<feature type="domain" description="FAD dependent oxidoreductase" evidence="2">
    <location>
        <begin position="4"/>
        <end position="389"/>
    </location>
</feature>
<dbReference type="Gene3D" id="3.30.9.10">
    <property type="entry name" value="D-Amino Acid Oxidase, subunit A, domain 2"/>
    <property type="match status" value="1"/>
</dbReference>
<dbReference type="GeneID" id="93111775"/>
<dbReference type="Pfam" id="PF01266">
    <property type="entry name" value="DAO"/>
    <property type="match status" value="1"/>
</dbReference>
<keyword evidence="1" id="KW-0560">Oxidoreductase</keyword>
<dbReference type="GO" id="GO:0005737">
    <property type="term" value="C:cytoplasm"/>
    <property type="evidence" value="ECO:0007669"/>
    <property type="project" value="TreeGrafter"/>
</dbReference>
<sequence>MSNVVIAGAGIIGLSAARALIADGHSVTIVDRDPAGDKASFGNAGGLGVTEIVPASVPGLVWKLPGWLCDPLGPLSVHPAHFPKLVPWLARFMRSGSQSKMLRITEALAALTAPVYDDYLPLLEELKLTHELHQVGALWVYETEAAFKADAADRDLRRRYGIVFDEMDGDEARRLEPALGKAVLRAAMTPQWSHFDDPKRLVDRLRTLVVRRGAKLVTGEALAVDGKRLRLADGKAIDFDHLIIAAGAWSARLAKTIGDRVLLESERGYNVTIPDSGVSLTREVIFAERKFVATPMDMGLRIGGAAEFAGLDTPPNYARSDALAKLARIYLPDLNAHEGTRWMGHRPTTPDSLPVIGHSPQRKDVIHAYGHSHGGLTLGPTTARLIADLVARRQPAIDLSPFTVSRFS</sequence>
<comment type="caution">
    <text evidence="3">The sequence shown here is derived from an EMBL/GenBank/DDBJ whole genome shotgun (WGS) entry which is preliminary data.</text>
</comment>
<dbReference type="InterPro" id="IPR036188">
    <property type="entry name" value="FAD/NAD-bd_sf"/>
</dbReference>
<evidence type="ECO:0000313" key="3">
    <source>
        <dbReference type="EMBL" id="OYR23401.1"/>
    </source>
</evidence>
<dbReference type="InterPro" id="IPR006076">
    <property type="entry name" value="FAD-dep_OxRdtase"/>
</dbReference>
<dbReference type="SUPFAM" id="SSF51905">
    <property type="entry name" value="FAD/NAD(P)-binding domain"/>
    <property type="match status" value="1"/>
</dbReference>
<proteinExistence type="predicted"/>
<dbReference type="PANTHER" id="PTHR13847:SF289">
    <property type="entry name" value="GLYCINE OXIDASE"/>
    <property type="match status" value="1"/>
</dbReference>
<dbReference type="Proteomes" id="UP000216188">
    <property type="component" value="Unassembled WGS sequence"/>
</dbReference>
<dbReference type="SUPFAM" id="SSF54373">
    <property type="entry name" value="FAD-linked reductases, C-terminal domain"/>
    <property type="match status" value="1"/>
</dbReference>
<dbReference type="Gene3D" id="3.50.50.60">
    <property type="entry name" value="FAD/NAD(P)-binding domain"/>
    <property type="match status" value="2"/>
</dbReference>
<dbReference type="AlphaFoldDB" id="A0A256G9T3"/>
<name>A0A256G9T3_9HYPH</name>
<keyword evidence="4" id="KW-1185">Reference proteome</keyword>
<evidence type="ECO:0000313" key="4">
    <source>
        <dbReference type="Proteomes" id="UP000216188"/>
    </source>
</evidence>
<dbReference type="GO" id="GO:0016491">
    <property type="term" value="F:oxidoreductase activity"/>
    <property type="evidence" value="ECO:0007669"/>
    <property type="project" value="UniProtKB-KW"/>
</dbReference>
<evidence type="ECO:0000256" key="1">
    <source>
        <dbReference type="ARBA" id="ARBA00023002"/>
    </source>
</evidence>
<gene>
    <name evidence="3" type="ORF">CEV34_3405</name>
</gene>
<accession>A0A256G9T3</accession>
<protein>
    <submittedName>
        <fullName evidence="3">Pyridine nucleotide-disulfide oxidoreductase family protein</fullName>
    </submittedName>
</protein>
<dbReference type="EMBL" id="NNRM01000039">
    <property type="protein sequence ID" value="OYR23401.1"/>
    <property type="molecule type" value="Genomic_DNA"/>
</dbReference>
<dbReference type="PANTHER" id="PTHR13847">
    <property type="entry name" value="SARCOSINE DEHYDROGENASE-RELATED"/>
    <property type="match status" value="1"/>
</dbReference>
<dbReference type="RefSeq" id="WP_094544023.1">
    <property type="nucleotide sequence ID" value="NZ_CAXURC020000003.1"/>
</dbReference>
<organism evidence="3 4">
    <name type="scientific">Brucella pseudogrignonensis</name>
    <dbReference type="NCBI Taxonomy" id="419475"/>
    <lineage>
        <taxon>Bacteria</taxon>
        <taxon>Pseudomonadati</taxon>
        <taxon>Pseudomonadota</taxon>
        <taxon>Alphaproteobacteria</taxon>
        <taxon>Hyphomicrobiales</taxon>
        <taxon>Brucellaceae</taxon>
        <taxon>Brucella/Ochrobactrum group</taxon>
        <taxon>Brucella</taxon>
    </lineage>
</organism>
<reference evidence="3 4" key="1">
    <citation type="submission" date="2017-07" db="EMBL/GenBank/DDBJ databases">
        <title>Phylogenetic study on the rhizospheric bacterium Ochrobactrum sp. A44.</title>
        <authorList>
            <person name="Krzyzanowska D.M."/>
            <person name="Ossowicki A."/>
            <person name="Rajewska M."/>
            <person name="Maciag T."/>
            <person name="Kaczynski Z."/>
            <person name="Czerwicka M."/>
            <person name="Jafra S."/>
        </authorList>
    </citation>
    <scope>NUCLEOTIDE SEQUENCE [LARGE SCALE GENOMIC DNA]</scope>
    <source>
        <strain evidence="3 4">CCUG 30717</strain>
    </source>
</reference>
<evidence type="ECO:0000259" key="2">
    <source>
        <dbReference type="Pfam" id="PF01266"/>
    </source>
</evidence>